<dbReference type="Proteomes" id="UP000033452">
    <property type="component" value="Unassembled WGS sequence"/>
</dbReference>
<feature type="domain" description="4Fe-4S ferredoxin-type" evidence="12">
    <location>
        <begin position="31"/>
        <end position="60"/>
    </location>
</feature>
<dbReference type="Pfam" id="PF00037">
    <property type="entry name" value="Fer4"/>
    <property type="match status" value="1"/>
</dbReference>
<keyword evidence="9 11" id="KW-0411">Iron-sulfur</keyword>
<keyword evidence="7 11" id="KW-0249">Electron transport</keyword>
<keyword evidence="4 11" id="KW-0004">4Fe-4S</keyword>
<dbReference type="PANTHER" id="PTHR42859">
    <property type="entry name" value="OXIDOREDUCTASE"/>
    <property type="match status" value="1"/>
</dbReference>
<keyword evidence="5 11" id="KW-0479">Metal-binding</keyword>
<dbReference type="NCBIfam" id="NF045490">
    <property type="entry name" value="FdxA_Protbact"/>
    <property type="match status" value="1"/>
</dbReference>
<dbReference type="InterPro" id="IPR050294">
    <property type="entry name" value="RnfB_subfamily"/>
</dbReference>
<dbReference type="GO" id="GO:0051538">
    <property type="term" value="F:3 iron, 4 sulfur cluster binding"/>
    <property type="evidence" value="ECO:0007669"/>
    <property type="project" value="UniProtKB-KW"/>
</dbReference>
<keyword evidence="6 11" id="KW-0677">Repeat</keyword>
<dbReference type="PANTHER" id="PTHR42859:SF2">
    <property type="entry name" value="FERREDOXIN"/>
    <property type="match status" value="1"/>
</dbReference>
<dbReference type="EMBL" id="JXYA01000002">
    <property type="protein sequence ID" value="KJZ13036.1"/>
    <property type="molecule type" value="Genomic_DNA"/>
</dbReference>
<comment type="function">
    <text evidence="11">Ferredoxins are iron-sulfur proteins that transfer electrons in a wide variety of metabolic reactions.</text>
</comment>
<comment type="caution">
    <text evidence="13">The sequence shown here is derived from an EMBL/GenBank/DDBJ whole genome shotgun (WGS) entry which is preliminary data.</text>
</comment>
<keyword evidence="3 11" id="KW-0813">Transport</keyword>
<evidence type="ECO:0000256" key="1">
    <source>
        <dbReference type="ARBA" id="ARBA00001927"/>
    </source>
</evidence>
<evidence type="ECO:0000313" key="13">
    <source>
        <dbReference type="EMBL" id="KJZ13036.1"/>
    </source>
</evidence>
<dbReference type="GO" id="GO:0046872">
    <property type="term" value="F:metal ion binding"/>
    <property type="evidence" value="ECO:0007669"/>
    <property type="project" value="UniProtKB-KW"/>
</dbReference>
<dbReference type="InterPro" id="IPR017896">
    <property type="entry name" value="4Fe4S_Fe-S-bd"/>
</dbReference>
<dbReference type="GO" id="GO:0009055">
    <property type="term" value="F:electron transfer activity"/>
    <property type="evidence" value="ECO:0007669"/>
    <property type="project" value="InterPro"/>
</dbReference>
<feature type="domain" description="4Fe-4S ferredoxin-type" evidence="12">
    <location>
        <begin position="1"/>
        <end position="27"/>
    </location>
</feature>
<dbReference type="InterPro" id="IPR017900">
    <property type="entry name" value="4Fe4S_Fe_S_CS"/>
</dbReference>
<dbReference type="RefSeq" id="WP_046003187.1">
    <property type="nucleotide sequence ID" value="NZ_JXYA01000002.1"/>
</dbReference>
<comment type="cofactor">
    <cofactor evidence="2 11">
        <name>[4Fe-4S] cluster</name>
        <dbReference type="ChEBI" id="CHEBI:49883"/>
    </cofactor>
</comment>
<name>A0A0F4QZC9_9GAMM</name>
<evidence type="ECO:0000259" key="12">
    <source>
        <dbReference type="PROSITE" id="PS51379"/>
    </source>
</evidence>
<dbReference type="AlphaFoldDB" id="A0A0F4QZC9"/>
<evidence type="ECO:0000256" key="9">
    <source>
        <dbReference type="ARBA" id="ARBA00023014"/>
    </source>
</evidence>
<dbReference type="InterPro" id="IPR000813">
    <property type="entry name" value="7Fe_ferredoxin"/>
</dbReference>
<proteinExistence type="predicted"/>
<evidence type="ECO:0000256" key="10">
    <source>
        <dbReference type="ARBA" id="ARBA00023291"/>
    </source>
</evidence>
<dbReference type="Pfam" id="PF11953">
    <property type="entry name" value="DUF3470"/>
    <property type="match status" value="1"/>
</dbReference>
<keyword evidence="8 11" id="KW-0408">Iron</keyword>
<keyword evidence="14" id="KW-1185">Reference proteome</keyword>
<keyword evidence="10 11" id="KW-0003">3Fe-4S</keyword>
<dbReference type="PROSITE" id="PS00198">
    <property type="entry name" value="4FE4S_FER_1"/>
    <property type="match status" value="1"/>
</dbReference>
<dbReference type="InterPro" id="IPR054829">
    <property type="entry name" value="FdxA"/>
</dbReference>
<organism evidence="13 14">
    <name type="scientific">Pseudoalteromonas rubra</name>
    <dbReference type="NCBI Taxonomy" id="43658"/>
    <lineage>
        <taxon>Bacteria</taxon>
        <taxon>Pseudomonadati</taxon>
        <taxon>Pseudomonadota</taxon>
        <taxon>Gammaproteobacteria</taxon>
        <taxon>Alteromonadales</taxon>
        <taxon>Pseudoalteromonadaceae</taxon>
        <taxon>Pseudoalteromonas</taxon>
    </lineage>
</organism>
<sequence>MAYVVTDNCINCKHTECVDICPADAFREGSNFLVIDPNECVDCGLCVPECPEEAIFAESELDDSDIHFVELNADLAVKWPEILESKEPLSDHQKWSGQPEKIEFLVS</sequence>
<dbReference type="PROSITE" id="PS51379">
    <property type="entry name" value="4FE4S_FER_2"/>
    <property type="match status" value="2"/>
</dbReference>
<dbReference type="SUPFAM" id="SSF54862">
    <property type="entry name" value="4Fe-4S ferredoxins"/>
    <property type="match status" value="1"/>
</dbReference>
<evidence type="ECO:0000256" key="8">
    <source>
        <dbReference type="ARBA" id="ARBA00023004"/>
    </source>
</evidence>
<dbReference type="PATRIC" id="fig|43658.5.peg.307"/>
<evidence type="ECO:0000256" key="2">
    <source>
        <dbReference type="ARBA" id="ARBA00001966"/>
    </source>
</evidence>
<reference evidence="13 14" key="1">
    <citation type="journal article" date="2015" name="BMC Genomics">
        <title>Genome mining reveals unlocked bioactive potential of marine Gram-negative bacteria.</title>
        <authorList>
            <person name="Machado H."/>
            <person name="Sonnenschein E.C."/>
            <person name="Melchiorsen J."/>
            <person name="Gram L."/>
        </authorList>
    </citation>
    <scope>NUCLEOTIDE SEQUENCE [LARGE SCALE GENOMIC DNA]</scope>
    <source>
        <strain evidence="13 14">S2471</strain>
    </source>
</reference>
<evidence type="ECO:0000256" key="3">
    <source>
        <dbReference type="ARBA" id="ARBA00022448"/>
    </source>
</evidence>
<dbReference type="PRINTS" id="PR00354">
    <property type="entry name" value="7FE8SFRDOXIN"/>
</dbReference>
<gene>
    <name evidence="13" type="ORF">TW77_01485</name>
</gene>
<evidence type="ECO:0000256" key="7">
    <source>
        <dbReference type="ARBA" id="ARBA00022982"/>
    </source>
</evidence>
<comment type="cofactor">
    <cofactor evidence="1 11">
        <name>[3Fe-4S] cluster</name>
        <dbReference type="ChEBI" id="CHEBI:21137"/>
    </cofactor>
</comment>
<dbReference type="Pfam" id="PF12800">
    <property type="entry name" value="Fer4_4"/>
    <property type="match status" value="1"/>
</dbReference>
<dbReference type="Gene3D" id="3.30.70.20">
    <property type="match status" value="1"/>
</dbReference>
<evidence type="ECO:0000256" key="6">
    <source>
        <dbReference type="ARBA" id="ARBA00022737"/>
    </source>
</evidence>
<evidence type="ECO:0000256" key="5">
    <source>
        <dbReference type="ARBA" id="ARBA00022723"/>
    </source>
</evidence>
<evidence type="ECO:0000256" key="4">
    <source>
        <dbReference type="ARBA" id="ARBA00022485"/>
    </source>
</evidence>
<dbReference type="GO" id="GO:0051539">
    <property type="term" value="F:4 iron, 4 sulfur cluster binding"/>
    <property type="evidence" value="ECO:0007669"/>
    <property type="project" value="UniProtKB-KW"/>
</dbReference>
<evidence type="ECO:0000256" key="11">
    <source>
        <dbReference type="RuleBase" id="RU364098"/>
    </source>
</evidence>
<dbReference type="InterPro" id="IPR022569">
    <property type="entry name" value="Fd_C"/>
</dbReference>
<evidence type="ECO:0000313" key="14">
    <source>
        <dbReference type="Proteomes" id="UP000033452"/>
    </source>
</evidence>
<dbReference type="OrthoDB" id="9803397at2"/>
<protein>
    <recommendedName>
        <fullName evidence="11">Ferredoxin</fullName>
    </recommendedName>
</protein>
<accession>A0A0F4QZC9</accession>